<reference evidence="2" key="1">
    <citation type="submission" date="2021-04" db="EMBL/GenBank/DDBJ databases">
        <title>Whole genome sequencing of Enterococci isolates from hospitalized patients.</title>
        <authorList>
            <person name="Ogoti B.M."/>
            <person name="Onyambu F.G."/>
        </authorList>
    </citation>
    <scope>NUCLEOTIDE SEQUENCE</scope>
    <source>
        <strain evidence="2">242</strain>
    </source>
</reference>
<evidence type="ECO:0000256" key="1">
    <source>
        <dbReference type="SAM" id="MobiDB-lite"/>
    </source>
</evidence>
<feature type="region of interest" description="Disordered" evidence="1">
    <location>
        <begin position="1"/>
        <end position="33"/>
    </location>
</feature>
<evidence type="ECO:0000313" key="3">
    <source>
        <dbReference type="Proteomes" id="UP000680045"/>
    </source>
</evidence>
<organism evidence="2 3">
    <name type="scientific">Peribacillus frigoritolerans</name>
    <dbReference type="NCBI Taxonomy" id="450367"/>
    <lineage>
        <taxon>Bacteria</taxon>
        <taxon>Bacillati</taxon>
        <taxon>Bacillota</taxon>
        <taxon>Bacilli</taxon>
        <taxon>Bacillales</taxon>
        <taxon>Bacillaceae</taxon>
        <taxon>Peribacillus</taxon>
    </lineage>
</organism>
<gene>
    <name evidence="2" type="ORF">KEH51_02385</name>
</gene>
<comment type="caution">
    <text evidence="2">The sequence shown here is derived from an EMBL/GenBank/DDBJ whole genome shotgun (WGS) entry which is preliminary data.</text>
</comment>
<name>A0A941FGT5_9BACI</name>
<dbReference type="EMBL" id="JAGTPW010000003">
    <property type="protein sequence ID" value="MBR8644000.1"/>
    <property type="molecule type" value="Genomic_DNA"/>
</dbReference>
<evidence type="ECO:0000313" key="2">
    <source>
        <dbReference type="EMBL" id="MBR8644000.1"/>
    </source>
</evidence>
<feature type="compositionally biased region" description="Basic and acidic residues" evidence="1">
    <location>
        <begin position="1"/>
        <end position="14"/>
    </location>
</feature>
<proteinExistence type="predicted"/>
<protein>
    <submittedName>
        <fullName evidence="2">Uncharacterized protein</fullName>
    </submittedName>
</protein>
<accession>A0A941FGT5</accession>
<sequence length="99" mass="10970">MGVREPCGKSESRETPQAQGAEEAPGPPAESEWSGNLIFTLTLKNLQTRRVQFLKTKMIGAGVREPCGKSVPKNTKISNHVNHQIGYLIFPFQGFYHLS</sequence>
<dbReference type="Proteomes" id="UP000680045">
    <property type="component" value="Unassembled WGS sequence"/>
</dbReference>
<feature type="compositionally biased region" description="Low complexity" evidence="1">
    <location>
        <begin position="16"/>
        <end position="32"/>
    </location>
</feature>
<dbReference type="AlphaFoldDB" id="A0A941FGT5"/>